<dbReference type="InterPro" id="IPR011118">
    <property type="entry name" value="Tannase/feruloyl_esterase"/>
</dbReference>
<evidence type="ECO:0000256" key="2">
    <source>
        <dbReference type="ARBA" id="ARBA00022487"/>
    </source>
</evidence>
<reference evidence="9 10" key="1">
    <citation type="submission" date="2020-10" db="EMBL/GenBank/DDBJ databases">
        <title>Complete genome sequence of Paludibaculum fermentans P105T, a facultatively anaerobic acidobacterium capable of dissimilatory Fe(III) reduction.</title>
        <authorList>
            <person name="Dedysh S.N."/>
            <person name="Beletsky A.V."/>
            <person name="Kulichevskaya I.S."/>
            <person name="Mardanov A.V."/>
            <person name="Ravin N.V."/>
        </authorList>
    </citation>
    <scope>NUCLEOTIDE SEQUENCE [LARGE SCALE GENOMIC DNA]</scope>
    <source>
        <strain evidence="9 10">P105</strain>
    </source>
</reference>
<keyword evidence="6" id="KW-0106">Calcium</keyword>
<keyword evidence="7" id="KW-1015">Disulfide bond</keyword>
<sequence length="537" mass="57702">MSYRLALLGILALTRFANAQQACEKLAELKLPHTEITSAVALPAGPLPGGNPGSKPVDLPAHCVVKAISRPTSDSEIKVEVWLPAAGWNGKYLQSGNGGWAGSIPTSTLAGFLQRGYAAAGTDDGHSNAAEGGPAGWAIGHPEKLIDFGHRALHETGILAKAVIRAYYEKPSARNYFFGCSDGGREALMEVQRYPEDFDGIIAGAPANDWSNHFTGFVWNEQALTKNAASAIPVEKLPVIHKAVLAACDANDGVKDGVIEDPRTCHFDPGVLACKGGDSAECLTEPQLVTLDRIYSGPKNERTGQQIYPGYPPGHEAIPGAWRPWIINSPSQQSIQGMFGNSFFGQAVFEDPGWDFRTLNFDSDVAYAAEKAGVVINSNSPDLRTFRAHGGKLIQYHGWADAAISPFGSINYYEKVRAFLSRYPDPRAKDREITSFYRLFMVPGMGHCAGGLGPNSFGNAGNQFVGDPERDLLTALDRWVEQGVAPERFIGTGRATGNPETTLTRPLCQYPQVARYKGSGDPNQAASFACVAPPQPQ</sequence>
<dbReference type="Gene3D" id="3.40.50.1820">
    <property type="entry name" value="alpha/beta hydrolase"/>
    <property type="match status" value="1"/>
</dbReference>
<evidence type="ECO:0000256" key="6">
    <source>
        <dbReference type="ARBA" id="ARBA00022837"/>
    </source>
</evidence>
<evidence type="ECO:0000256" key="4">
    <source>
        <dbReference type="ARBA" id="ARBA00022729"/>
    </source>
</evidence>
<keyword evidence="2" id="KW-0719">Serine esterase</keyword>
<dbReference type="InterPro" id="IPR029058">
    <property type="entry name" value="AB_hydrolase_fold"/>
</dbReference>
<comment type="similarity">
    <text evidence="1">Belongs to the tannase family.</text>
</comment>
<dbReference type="PANTHER" id="PTHR33938">
    <property type="entry name" value="FERULOYL ESTERASE B-RELATED"/>
    <property type="match status" value="1"/>
</dbReference>
<evidence type="ECO:0000313" key="9">
    <source>
        <dbReference type="EMBL" id="QOY88928.1"/>
    </source>
</evidence>
<feature type="chain" id="PRO_5032437176" evidence="8">
    <location>
        <begin position="20"/>
        <end position="537"/>
    </location>
</feature>
<dbReference type="AlphaFoldDB" id="A0A7S7SLK1"/>
<dbReference type="Pfam" id="PF07519">
    <property type="entry name" value="Tannase"/>
    <property type="match status" value="1"/>
</dbReference>
<keyword evidence="4 8" id="KW-0732">Signal</keyword>
<protein>
    <submittedName>
        <fullName evidence="9">Tannase/feruloyl esterase family alpha/beta hydrolase</fullName>
    </submittedName>
</protein>
<evidence type="ECO:0000256" key="7">
    <source>
        <dbReference type="ARBA" id="ARBA00023157"/>
    </source>
</evidence>
<dbReference type="SUPFAM" id="SSF53474">
    <property type="entry name" value="alpha/beta-Hydrolases"/>
    <property type="match status" value="1"/>
</dbReference>
<organism evidence="9 10">
    <name type="scientific">Paludibaculum fermentans</name>
    <dbReference type="NCBI Taxonomy" id="1473598"/>
    <lineage>
        <taxon>Bacteria</taxon>
        <taxon>Pseudomonadati</taxon>
        <taxon>Acidobacteriota</taxon>
        <taxon>Terriglobia</taxon>
        <taxon>Bryobacterales</taxon>
        <taxon>Bryobacteraceae</taxon>
        <taxon>Paludibaculum</taxon>
    </lineage>
</organism>
<evidence type="ECO:0000256" key="1">
    <source>
        <dbReference type="ARBA" id="ARBA00006249"/>
    </source>
</evidence>
<accession>A0A7S7SLK1</accession>
<dbReference type="EMBL" id="CP063849">
    <property type="protein sequence ID" value="QOY88928.1"/>
    <property type="molecule type" value="Genomic_DNA"/>
</dbReference>
<dbReference type="GO" id="GO:0052689">
    <property type="term" value="F:carboxylic ester hydrolase activity"/>
    <property type="evidence" value="ECO:0007669"/>
    <property type="project" value="UniProtKB-KW"/>
</dbReference>
<dbReference type="KEGG" id="pfer:IRI77_02905"/>
<evidence type="ECO:0000256" key="8">
    <source>
        <dbReference type="SAM" id="SignalP"/>
    </source>
</evidence>
<dbReference type="Proteomes" id="UP000593892">
    <property type="component" value="Chromosome"/>
</dbReference>
<dbReference type="GO" id="GO:0046872">
    <property type="term" value="F:metal ion binding"/>
    <property type="evidence" value="ECO:0007669"/>
    <property type="project" value="UniProtKB-KW"/>
</dbReference>
<evidence type="ECO:0000256" key="5">
    <source>
        <dbReference type="ARBA" id="ARBA00022801"/>
    </source>
</evidence>
<feature type="signal peptide" evidence="8">
    <location>
        <begin position="1"/>
        <end position="19"/>
    </location>
</feature>
<dbReference type="RefSeq" id="WP_194450591.1">
    <property type="nucleotide sequence ID" value="NZ_CP063849.1"/>
</dbReference>
<name>A0A7S7SLK1_PALFE</name>
<keyword evidence="5 9" id="KW-0378">Hydrolase</keyword>
<evidence type="ECO:0000313" key="10">
    <source>
        <dbReference type="Proteomes" id="UP000593892"/>
    </source>
</evidence>
<proteinExistence type="inferred from homology"/>
<evidence type="ECO:0000256" key="3">
    <source>
        <dbReference type="ARBA" id="ARBA00022723"/>
    </source>
</evidence>
<keyword evidence="3" id="KW-0479">Metal-binding</keyword>
<gene>
    <name evidence="9" type="ORF">IRI77_02905</name>
</gene>
<dbReference type="PANTHER" id="PTHR33938:SF15">
    <property type="entry name" value="FERULOYL ESTERASE B-RELATED"/>
    <property type="match status" value="1"/>
</dbReference>
<keyword evidence="10" id="KW-1185">Reference proteome</keyword>